<dbReference type="InterPro" id="IPR051598">
    <property type="entry name" value="TSUP/Inactive_protease-like"/>
</dbReference>
<feature type="transmembrane region" description="Helical" evidence="5">
    <location>
        <begin position="71"/>
        <end position="94"/>
    </location>
</feature>
<feature type="transmembrane region" description="Helical" evidence="5">
    <location>
        <begin position="226"/>
        <end position="243"/>
    </location>
</feature>
<protein>
    <recommendedName>
        <fullName evidence="5">Probable membrane transporter protein</fullName>
    </recommendedName>
</protein>
<evidence type="ECO:0000313" key="6">
    <source>
        <dbReference type="EMBL" id="KAA9340860.1"/>
    </source>
</evidence>
<keyword evidence="7" id="KW-1185">Reference proteome</keyword>
<evidence type="ECO:0000313" key="7">
    <source>
        <dbReference type="Proteomes" id="UP000326570"/>
    </source>
</evidence>
<feature type="transmembrane region" description="Helical" evidence="5">
    <location>
        <begin position="152"/>
        <end position="175"/>
    </location>
</feature>
<organism evidence="6 7">
    <name type="scientific">Adhaeribacter soli</name>
    <dbReference type="NCBI Taxonomy" id="2607655"/>
    <lineage>
        <taxon>Bacteria</taxon>
        <taxon>Pseudomonadati</taxon>
        <taxon>Bacteroidota</taxon>
        <taxon>Cytophagia</taxon>
        <taxon>Cytophagales</taxon>
        <taxon>Hymenobacteraceae</taxon>
        <taxon>Adhaeribacter</taxon>
    </lineage>
</organism>
<comment type="subcellular location">
    <subcellularLocation>
        <location evidence="5">Cell membrane</location>
        <topology evidence="5">Multi-pass membrane protein</topology>
    </subcellularLocation>
    <subcellularLocation>
        <location evidence="1">Membrane</location>
        <topology evidence="1">Multi-pass membrane protein</topology>
    </subcellularLocation>
</comment>
<dbReference type="RefSeq" id="WP_150902787.1">
    <property type="nucleotide sequence ID" value="NZ_VTWT01000002.1"/>
</dbReference>
<name>A0A5N1J7S9_9BACT</name>
<dbReference type="GO" id="GO:0005886">
    <property type="term" value="C:plasma membrane"/>
    <property type="evidence" value="ECO:0007669"/>
    <property type="project" value="UniProtKB-SubCell"/>
</dbReference>
<feature type="transmembrane region" description="Helical" evidence="5">
    <location>
        <begin position="100"/>
        <end position="117"/>
    </location>
</feature>
<proteinExistence type="inferred from homology"/>
<gene>
    <name evidence="6" type="ORF">F0P94_05370</name>
</gene>
<keyword evidence="3 5" id="KW-1133">Transmembrane helix</keyword>
<dbReference type="Proteomes" id="UP000326570">
    <property type="component" value="Unassembled WGS sequence"/>
</dbReference>
<dbReference type="PANTHER" id="PTHR43701">
    <property type="entry name" value="MEMBRANE TRANSPORTER PROTEIN MJ0441-RELATED"/>
    <property type="match status" value="1"/>
</dbReference>
<feature type="transmembrane region" description="Helical" evidence="5">
    <location>
        <begin position="255"/>
        <end position="274"/>
    </location>
</feature>
<dbReference type="InterPro" id="IPR002781">
    <property type="entry name" value="TM_pro_TauE-like"/>
</dbReference>
<dbReference type="EMBL" id="VTWT01000002">
    <property type="protein sequence ID" value="KAA9340860.1"/>
    <property type="molecule type" value="Genomic_DNA"/>
</dbReference>
<dbReference type="AlphaFoldDB" id="A0A5N1J7S9"/>
<keyword evidence="2 5" id="KW-0812">Transmembrane</keyword>
<feature type="transmembrane region" description="Helical" evidence="5">
    <location>
        <begin position="195"/>
        <end position="219"/>
    </location>
</feature>
<evidence type="ECO:0000256" key="3">
    <source>
        <dbReference type="ARBA" id="ARBA00022989"/>
    </source>
</evidence>
<sequence length="284" mass="31298">MLDQVLIFVIGIIVSAFGTLVGFGGGIFMVPILIIFFQYSIENAIGATLASLLPASLISSFFNYREKNIDYLVATLIQVPAIAGTITGAFLVAFMPVLEMQFFFAFFVIALSIYLLSTRKSPAQSPKKSTMYRLRRMPTTFIRRNRHKKVAYRLNGGIIGLFGYLSGCIAGLFGVGGGFLQTPFMIRVFRMPPQIATSTSLFILIITSFSGLVSHYLLGHVIWLKTMPLMAAFAIGAAYGKVLRHRRTKLPGTEIMIGVGLFLAGIGLILNILIRSNYFQQLVK</sequence>
<reference evidence="6 7" key="1">
    <citation type="submission" date="2019-09" db="EMBL/GenBank/DDBJ databases">
        <title>Genome sequence of Adhaeribacter sp. M2.</title>
        <authorList>
            <person name="Srinivasan S."/>
        </authorList>
    </citation>
    <scope>NUCLEOTIDE SEQUENCE [LARGE SCALE GENOMIC DNA]</scope>
    <source>
        <strain evidence="6 7">M2</strain>
    </source>
</reference>
<comment type="caution">
    <text evidence="6">The sequence shown here is derived from an EMBL/GenBank/DDBJ whole genome shotgun (WGS) entry which is preliminary data.</text>
</comment>
<keyword evidence="4 5" id="KW-0472">Membrane</keyword>
<evidence type="ECO:0000256" key="5">
    <source>
        <dbReference type="RuleBase" id="RU363041"/>
    </source>
</evidence>
<evidence type="ECO:0000256" key="4">
    <source>
        <dbReference type="ARBA" id="ARBA00023136"/>
    </source>
</evidence>
<dbReference type="PANTHER" id="PTHR43701:SF2">
    <property type="entry name" value="MEMBRANE TRANSPORTER PROTEIN YJNA-RELATED"/>
    <property type="match status" value="1"/>
</dbReference>
<accession>A0A5N1J7S9</accession>
<feature type="transmembrane region" description="Helical" evidence="5">
    <location>
        <begin position="44"/>
        <end position="64"/>
    </location>
</feature>
<evidence type="ECO:0000256" key="1">
    <source>
        <dbReference type="ARBA" id="ARBA00004141"/>
    </source>
</evidence>
<keyword evidence="5" id="KW-1003">Cell membrane</keyword>
<evidence type="ECO:0000256" key="2">
    <source>
        <dbReference type="ARBA" id="ARBA00022692"/>
    </source>
</evidence>
<comment type="similarity">
    <text evidence="5">Belongs to the 4-toluene sulfonate uptake permease (TSUP) (TC 2.A.102) family.</text>
</comment>
<feature type="transmembrane region" description="Helical" evidence="5">
    <location>
        <begin position="5"/>
        <end position="38"/>
    </location>
</feature>
<dbReference type="Pfam" id="PF01925">
    <property type="entry name" value="TauE"/>
    <property type="match status" value="1"/>
</dbReference>